<reference evidence="11 12" key="1">
    <citation type="journal article" date="2020" name="Nature">
        <title>Six reference-quality genomes reveal evolution of bat adaptations.</title>
        <authorList>
            <person name="Jebb D."/>
            <person name="Huang Z."/>
            <person name="Pippel M."/>
            <person name="Hughes G.M."/>
            <person name="Lavrichenko K."/>
            <person name="Devanna P."/>
            <person name="Winkler S."/>
            <person name="Jermiin L.S."/>
            <person name="Skirmuntt E.C."/>
            <person name="Katzourakis A."/>
            <person name="Burkitt-Gray L."/>
            <person name="Ray D.A."/>
            <person name="Sullivan K.A.M."/>
            <person name="Roscito J.G."/>
            <person name="Kirilenko B.M."/>
            <person name="Davalos L.M."/>
            <person name="Corthals A.P."/>
            <person name="Power M.L."/>
            <person name="Jones G."/>
            <person name="Ransome R.D."/>
            <person name="Dechmann D.K.N."/>
            <person name="Locatelli A.G."/>
            <person name="Puechmaille S.J."/>
            <person name="Fedrigo O."/>
            <person name="Jarvis E.D."/>
            <person name="Hiller M."/>
            <person name="Vernes S.C."/>
            <person name="Myers E.W."/>
            <person name="Teeling E.C."/>
        </authorList>
    </citation>
    <scope>NUCLEOTIDE SEQUENCE [LARGE SCALE GENOMIC DNA]</scope>
    <source>
        <strain evidence="11">Bat1K_MPI-CBG_1</strain>
    </source>
</reference>
<evidence type="ECO:0000256" key="8">
    <source>
        <dbReference type="ARBA" id="ARBA00023242"/>
    </source>
</evidence>
<evidence type="ECO:0000313" key="11">
    <source>
        <dbReference type="EMBL" id="KAF6127365.1"/>
    </source>
</evidence>
<evidence type="ECO:0000256" key="2">
    <source>
        <dbReference type="ARBA" id="ARBA00022473"/>
    </source>
</evidence>
<sequence length="347" mass="36013">MASQGPQPKAGVPQVPVSGGCSSSPPTGAQFHCKDPAGGSAPVKTVVAAEGPASCLPRNVLSERERRKRISVSCERLRALLPQFEGRREDMASVLEMSVLFLRFAGPAAPGGEQQAVVPPSEDVWWCRWQEDVLQLALARQSSTGALGPGKGAPVTMQQDPPSCATTGVDRGKAPTAGAEVRGRPAAPPGPSGLAPRTPGPNPSKVLRAPPAWPPCSRQPAVPLMSEEAESCLGQAGPLAEGTDQAVPPGTRCMPACDVEDGLSFPLTASPDWWLGSLEGRGSGALAQAPARSSPPDRTEPGFLADPEPGSQELPDGALEVWGWDVGCTSLALRDEGDGIFPDFLPY</sequence>
<evidence type="ECO:0000256" key="3">
    <source>
        <dbReference type="ARBA" id="ARBA00022782"/>
    </source>
</evidence>
<protein>
    <submittedName>
        <fullName evidence="11">Spermatogenesis and oogenesis specific basic helix-loop-helix 1</fullName>
    </submittedName>
</protein>
<dbReference type="Pfam" id="PF00010">
    <property type="entry name" value="HLH"/>
    <property type="match status" value="1"/>
</dbReference>
<evidence type="ECO:0000256" key="5">
    <source>
        <dbReference type="ARBA" id="ARBA00023015"/>
    </source>
</evidence>
<dbReference type="GO" id="GO:0000981">
    <property type="term" value="F:DNA-binding transcription factor activity, RNA polymerase II-specific"/>
    <property type="evidence" value="ECO:0007669"/>
    <property type="project" value="TreeGrafter"/>
</dbReference>
<evidence type="ECO:0000313" key="12">
    <source>
        <dbReference type="Proteomes" id="UP000664940"/>
    </source>
</evidence>
<keyword evidence="3" id="KW-0221">Differentiation</keyword>
<dbReference type="PANTHER" id="PTHR15402">
    <property type="entry name" value="TRANSCRIPTION FACTOR-LIKE 5 PROTEIN"/>
    <property type="match status" value="1"/>
</dbReference>
<feature type="region of interest" description="Disordered" evidence="9">
    <location>
        <begin position="284"/>
        <end position="316"/>
    </location>
</feature>
<dbReference type="InterPro" id="IPR039583">
    <property type="entry name" value="TCFL5/SOLH1/2"/>
</dbReference>
<feature type="domain" description="BHLH" evidence="10">
    <location>
        <begin position="54"/>
        <end position="105"/>
    </location>
</feature>
<dbReference type="GO" id="GO:0005634">
    <property type="term" value="C:nucleus"/>
    <property type="evidence" value="ECO:0007669"/>
    <property type="project" value="UniProtKB-SubCell"/>
</dbReference>
<dbReference type="PROSITE" id="PS50888">
    <property type="entry name" value="BHLH"/>
    <property type="match status" value="1"/>
</dbReference>
<dbReference type="InterPro" id="IPR011598">
    <property type="entry name" value="bHLH_dom"/>
</dbReference>
<evidence type="ECO:0000256" key="9">
    <source>
        <dbReference type="SAM" id="MobiDB-lite"/>
    </source>
</evidence>
<keyword evidence="8" id="KW-0539">Nucleus</keyword>
<evidence type="ECO:0000259" key="10">
    <source>
        <dbReference type="PROSITE" id="PS50888"/>
    </source>
</evidence>
<feature type="region of interest" description="Disordered" evidence="9">
    <location>
        <begin position="1"/>
        <end position="36"/>
    </location>
</feature>
<keyword evidence="5" id="KW-0805">Transcription regulation</keyword>
<dbReference type="GO" id="GO:0000978">
    <property type="term" value="F:RNA polymerase II cis-regulatory region sequence-specific DNA binding"/>
    <property type="evidence" value="ECO:0007669"/>
    <property type="project" value="TreeGrafter"/>
</dbReference>
<dbReference type="GO" id="GO:0007283">
    <property type="term" value="P:spermatogenesis"/>
    <property type="evidence" value="ECO:0007669"/>
    <property type="project" value="UniProtKB-KW"/>
</dbReference>
<feature type="compositionally biased region" description="Low complexity" evidence="9">
    <location>
        <begin position="11"/>
        <end position="28"/>
    </location>
</feature>
<dbReference type="Gene3D" id="4.10.280.10">
    <property type="entry name" value="Helix-loop-helix DNA-binding domain"/>
    <property type="match status" value="1"/>
</dbReference>
<keyword evidence="7" id="KW-0804">Transcription</keyword>
<dbReference type="InterPro" id="IPR036638">
    <property type="entry name" value="HLH_DNA-bd_sf"/>
</dbReference>
<feature type="compositionally biased region" description="Polar residues" evidence="9">
    <location>
        <begin position="156"/>
        <end position="166"/>
    </location>
</feature>
<keyword evidence="4" id="KW-0744">Spermatogenesis</keyword>
<feature type="region of interest" description="Disordered" evidence="9">
    <location>
        <begin position="145"/>
        <end position="220"/>
    </location>
</feature>
<dbReference type="SUPFAM" id="SSF47459">
    <property type="entry name" value="HLH, helix-loop-helix DNA-binding domain"/>
    <property type="match status" value="1"/>
</dbReference>
<evidence type="ECO:0000256" key="6">
    <source>
        <dbReference type="ARBA" id="ARBA00023125"/>
    </source>
</evidence>
<name>A0A834BB41_9CHIR</name>
<dbReference type="CDD" id="cd18908">
    <property type="entry name" value="bHLH_SOHLH1_2"/>
    <property type="match status" value="1"/>
</dbReference>
<proteinExistence type="predicted"/>
<keyword evidence="6" id="KW-0238">DNA-binding</keyword>
<dbReference type="Proteomes" id="UP000664940">
    <property type="component" value="Unassembled WGS sequence"/>
</dbReference>
<dbReference type="GO" id="GO:0046983">
    <property type="term" value="F:protein dimerization activity"/>
    <property type="evidence" value="ECO:0007669"/>
    <property type="project" value="InterPro"/>
</dbReference>
<comment type="caution">
    <text evidence="11">The sequence shown here is derived from an EMBL/GenBank/DDBJ whole genome shotgun (WGS) entry which is preliminary data.</text>
</comment>
<evidence type="ECO:0000256" key="7">
    <source>
        <dbReference type="ARBA" id="ARBA00023163"/>
    </source>
</evidence>
<dbReference type="PANTHER" id="PTHR15402:SF4">
    <property type="entry name" value="SPERMATOGENESIS- AND OOGENESIS-SPECIFIC BASIC HELIX-LOOP-HELIX-CONTAINING PROTEIN 1"/>
    <property type="match status" value="1"/>
</dbReference>
<evidence type="ECO:0000256" key="1">
    <source>
        <dbReference type="ARBA" id="ARBA00004123"/>
    </source>
</evidence>
<gene>
    <name evidence="11" type="ORF">HJG60_017896</name>
</gene>
<evidence type="ECO:0000256" key="4">
    <source>
        <dbReference type="ARBA" id="ARBA00022871"/>
    </source>
</evidence>
<dbReference type="AlphaFoldDB" id="A0A834BB41"/>
<dbReference type="EMBL" id="JABVXQ010000002">
    <property type="protein sequence ID" value="KAF6127365.1"/>
    <property type="molecule type" value="Genomic_DNA"/>
</dbReference>
<accession>A0A834BB41</accession>
<comment type="subcellular location">
    <subcellularLocation>
        <location evidence="1">Nucleus</location>
    </subcellularLocation>
</comment>
<dbReference type="GO" id="GO:0030154">
    <property type="term" value="P:cell differentiation"/>
    <property type="evidence" value="ECO:0007669"/>
    <property type="project" value="UniProtKB-KW"/>
</dbReference>
<organism evidence="11 12">
    <name type="scientific">Phyllostomus discolor</name>
    <name type="common">pale spear-nosed bat</name>
    <dbReference type="NCBI Taxonomy" id="89673"/>
    <lineage>
        <taxon>Eukaryota</taxon>
        <taxon>Metazoa</taxon>
        <taxon>Chordata</taxon>
        <taxon>Craniata</taxon>
        <taxon>Vertebrata</taxon>
        <taxon>Euteleostomi</taxon>
        <taxon>Mammalia</taxon>
        <taxon>Eutheria</taxon>
        <taxon>Laurasiatheria</taxon>
        <taxon>Chiroptera</taxon>
        <taxon>Yangochiroptera</taxon>
        <taxon>Phyllostomidae</taxon>
        <taxon>Phyllostominae</taxon>
        <taxon>Phyllostomus</taxon>
    </lineage>
</organism>
<keyword evidence="2" id="KW-0217">Developmental protein</keyword>